<dbReference type="AlphaFoldDB" id="A0A1H5GXF5"/>
<dbReference type="Pfam" id="PF19291">
    <property type="entry name" value="TREH_N"/>
    <property type="match status" value="1"/>
</dbReference>
<dbReference type="InterPro" id="IPR045582">
    <property type="entry name" value="Trehalase-like_N"/>
</dbReference>
<dbReference type="InterPro" id="IPR011613">
    <property type="entry name" value="GH15-like"/>
</dbReference>
<dbReference type="InterPro" id="IPR008928">
    <property type="entry name" value="6-hairpin_glycosidase_sf"/>
</dbReference>
<dbReference type="Gene3D" id="1.50.10.10">
    <property type="match status" value="1"/>
</dbReference>
<reference evidence="3 4" key="1">
    <citation type="submission" date="2016-10" db="EMBL/GenBank/DDBJ databases">
        <authorList>
            <person name="de Groot N.N."/>
        </authorList>
    </citation>
    <scope>NUCLEOTIDE SEQUENCE [LARGE SCALE GENOMIC DNA]</scope>
    <source>
        <strain evidence="3 4">DSM 40306</strain>
    </source>
</reference>
<gene>
    <name evidence="3" type="ORF">SAMN04490357_7270</name>
</gene>
<feature type="domain" description="Trehalase-like N-terminal" evidence="2">
    <location>
        <begin position="19"/>
        <end position="144"/>
    </location>
</feature>
<dbReference type="EMBL" id="FNTD01000004">
    <property type="protein sequence ID" value="SEE20406.1"/>
    <property type="molecule type" value="Genomic_DNA"/>
</dbReference>
<evidence type="ECO:0000259" key="1">
    <source>
        <dbReference type="Pfam" id="PF00723"/>
    </source>
</evidence>
<dbReference type="GeneID" id="95516261"/>
<sequence>MYDPDPPFRPVRARGGYLPLEDLGLIGDGTTAALVGLDGSIPWMCLPRFDSEPLFCGLLDHARGGHFTVAPEDLVEARQHYQPDTGVLVTELRSPTGVVRLTDALALRSGADLTEDMPAGRAELVRSAVVLSGHVRLGVRLEPRGGGQAHALFSGLEVRPHRQPGLRLHLRANRALSGLHSTHDLRQGDRLDLVLSWGRFHRHHRFDSDAVLKSTADAWHRWMRHCDYAGPQASLVRRAALTLKMCDDWASGSLVAAPTSSLPAPIGGIRNWDYRYAWIRDAAYAVFALRRIGFDGEADSFLGWVLDAFEHSRQPRIMYTIEGDAVPDEVEDGELEGYRGSAPVRWGNGAADQRQHDVYGEILDCADQWLLAGGEIQPALWAGLAGLADAAEGAWRHPDQGIWEVRSAGQAFTYSAGMCQVALDRAVRIGERHGLPGRIDQWRAAAEKVRRIILEESWDEEARTLSAHLTGGGVLDASLLALPTRKVVPADHPRMVATTAAVAERLSAGGGLLYRYLHDEAPDGLAGDEGAFMLCSFWLVDNLVGQGRTEEAEELYASLCARASPLGLLSEQIHPTTGEFMGNLPQAFSHIGIIASGVNLQRARVASRR</sequence>
<evidence type="ECO:0000259" key="2">
    <source>
        <dbReference type="Pfam" id="PF19291"/>
    </source>
</evidence>
<dbReference type="InterPro" id="IPR012341">
    <property type="entry name" value="6hp_glycosidase-like_sf"/>
</dbReference>
<evidence type="ECO:0000313" key="3">
    <source>
        <dbReference type="EMBL" id="SEE20406.1"/>
    </source>
</evidence>
<proteinExistence type="predicted"/>
<feature type="domain" description="GH15-like" evidence="1">
    <location>
        <begin position="550"/>
        <end position="595"/>
    </location>
</feature>
<feature type="domain" description="GH15-like" evidence="1">
    <location>
        <begin position="231"/>
        <end position="543"/>
    </location>
</feature>
<dbReference type="STRING" id="67331.SAMN04490357_7270"/>
<dbReference type="PANTHER" id="PTHR31616:SF0">
    <property type="entry name" value="GLUCAN 1,4-ALPHA-GLUCOSIDASE"/>
    <property type="match status" value="1"/>
</dbReference>
<protein>
    <submittedName>
        <fullName evidence="3">Glucoamylase (Glucan-1,4-alpha-glucosidase), GH15 family</fullName>
    </submittedName>
</protein>
<organism evidence="3 4">
    <name type="scientific">Streptomyces misionensis</name>
    <dbReference type="NCBI Taxonomy" id="67331"/>
    <lineage>
        <taxon>Bacteria</taxon>
        <taxon>Bacillati</taxon>
        <taxon>Actinomycetota</taxon>
        <taxon>Actinomycetes</taxon>
        <taxon>Kitasatosporales</taxon>
        <taxon>Streptomycetaceae</taxon>
        <taxon>Streptomyces</taxon>
    </lineage>
</organism>
<dbReference type="Pfam" id="PF00723">
    <property type="entry name" value="Glyco_hydro_15"/>
    <property type="match status" value="2"/>
</dbReference>
<name>A0A1H5GXF5_9ACTN</name>
<dbReference type="SUPFAM" id="SSF48208">
    <property type="entry name" value="Six-hairpin glycosidases"/>
    <property type="match status" value="1"/>
</dbReference>
<dbReference type="RefSeq" id="WP_074995582.1">
    <property type="nucleotide sequence ID" value="NZ_FNTD01000004.1"/>
</dbReference>
<dbReference type="Proteomes" id="UP000182375">
    <property type="component" value="Unassembled WGS sequence"/>
</dbReference>
<dbReference type="GO" id="GO:0004553">
    <property type="term" value="F:hydrolase activity, hydrolyzing O-glycosyl compounds"/>
    <property type="evidence" value="ECO:0007669"/>
    <property type="project" value="TreeGrafter"/>
</dbReference>
<evidence type="ECO:0000313" key="4">
    <source>
        <dbReference type="Proteomes" id="UP000182375"/>
    </source>
</evidence>
<accession>A0A1H5GXF5</accession>
<dbReference type="PANTHER" id="PTHR31616">
    <property type="entry name" value="TREHALASE"/>
    <property type="match status" value="1"/>
</dbReference>
<dbReference type="GO" id="GO:0005975">
    <property type="term" value="P:carbohydrate metabolic process"/>
    <property type="evidence" value="ECO:0007669"/>
    <property type="project" value="InterPro"/>
</dbReference>